<organism evidence="2 3">
    <name type="scientific">Aldrovandia affinis</name>
    <dbReference type="NCBI Taxonomy" id="143900"/>
    <lineage>
        <taxon>Eukaryota</taxon>
        <taxon>Metazoa</taxon>
        <taxon>Chordata</taxon>
        <taxon>Craniata</taxon>
        <taxon>Vertebrata</taxon>
        <taxon>Euteleostomi</taxon>
        <taxon>Actinopterygii</taxon>
        <taxon>Neopterygii</taxon>
        <taxon>Teleostei</taxon>
        <taxon>Notacanthiformes</taxon>
        <taxon>Halosauridae</taxon>
        <taxon>Aldrovandia</taxon>
    </lineage>
</organism>
<evidence type="ECO:0000313" key="3">
    <source>
        <dbReference type="Proteomes" id="UP001221898"/>
    </source>
</evidence>
<gene>
    <name evidence="2" type="ORF">AAFF_G00239190</name>
</gene>
<evidence type="ECO:0000313" key="2">
    <source>
        <dbReference type="EMBL" id="KAJ8378536.1"/>
    </source>
</evidence>
<dbReference type="Proteomes" id="UP001221898">
    <property type="component" value="Unassembled WGS sequence"/>
</dbReference>
<dbReference type="EMBL" id="JAINUG010000318">
    <property type="protein sequence ID" value="KAJ8378536.1"/>
    <property type="molecule type" value="Genomic_DNA"/>
</dbReference>
<evidence type="ECO:0000256" key="1">
    <source>
        <dbReference type="SAM" id="MobiDB-lite"/>
    </source>
</evidence>
<comment type="caution">
    <text evidence="2">The sequence shown here is derived from an EMBL/GenBank/DDBJ whole genome shotgun (WGS) entry which is preliminary data.</text>
</comment>
<proteinExistence type="predicted"/>
<name>A0AAD7REE1_9TELE</name>
<reference evidence="2" key="1">
    <citation type="journal article" date="2023" name="Science">
        <title>Genome structures resolve the early diversification of teleost fishes.</title>
        <authorList>
            <person name="Parey E."/>
            <person name="Louis A."/>
            <person name="Montfort J."/>
            <person name="Bouchez O."/>
            <person name="Roques C."/>
            <person name="Iampietro C."/>
            <person name="Lluch J."/>
            <person name="Castinel A."/>
            <person name="Donnadieu C."/>
            <person name="Desvignes T."/>
            <person name="Floi Bucao C."/>
            <person name="Jouanno E."/>
            <person name="Wen M."/>
            <person name="Mejri S."/>
            <person name="Dirks R."/>
            <person name="Jansen H."/>
            <person name="Henkel C."/>
            <person name="Chen W.J."/>
            <person name="Zahm M."/>
            <person name="Cabau C."/>
            <person name="Klopp C."/>
            <person name="Thompson A.W."/>
            <person name="Robinson-Rechavi M."/>
            <person name="Braasch I."/>
            <person name="Lecointre G."/>
            <person name="Bobe J."/>
            <person name="Postlethwait J.H."/>
            <person name="Berthelot C."/>
            <person name="Roest Crollius H."/>
            <person name="Guiguen Y."/>
        </authorList>
    </citation>
    <scope>NUCLEOTIDE SEQUENCE</scope>
    <source>
        <strain evidence="2">NC1722</strain>
    </source>
</reference>
<keyword evidence="3" id="KW-1185">Reference proteome</keyword>
<sequence length="126" mass="14499">MITEPWLQLRERRLHRPDPDRACAFLSTLRRGQETAHYRSQTKLRPSGLENISAPQNSSRDTAEEGGGARRRAGPAFFLAANDVDRLCTAHRLSVPRKSGTRQEYKPHRQKNFSQIHLNQEDRLLV</sequence>
<feature type="region of interest" description="Disordered" evidence="1">
    <location>
        <begin position="92"/>
        <end position="114"/>
    </location>
</feature>
<accession>A0AAD7REE1</accession>
<feature type="region of interest" description="Disordered" evidence="1">
    <location>
        <begin position="34"/>
        <end position="71"/>
    </location>
</feature>
<protein>
    <submittedName>
        <fullName evidence="2">Uncharacterized protein</fullName>
    </submittedName>
</protein>
<dbReference type="AlphaFoldDB" id="A0AAD7REE1"/>